<feature type="transmembrane region" description="Helical" evidence="1">
    <location>
        <begin position="213"/>
        <end position="232"/>
    </location>
</feature>
<reference evidence="2 3" key="1">
    <citation type="submission" date="2018-05" db="EMBL/GenBank/DDBJ databases">
        <title>A metagenomic window into the 2 km-deep terrestrial subsurface aquifer revealed taxonomically and functionally diverse microbial community comprising novel uncultured bacterial lineages.</title>
        <authorList>
            <person name="Kadnikov V.V."/>
            <person name="Mardanov A.V."/>
            <person name="Beletsky A.V."/>
            <person name="Banks D."/>
            <person name="Pimenov N.V."/>
            <person name="Frank Y.A."/>
            <person name="Karnachuk O.V."/>
            <person name="Ravin N.V."/>
        </authorList>
    </citation>
    <scope>NUCLEOTIDE SEQUENCE [LARGE SCALE GENOMIC DNA]</scope>
    <source>
        <strain evidence="2">BY</strain>
    </source>
</reference>
<feature type="transmembrane region" description="Helical" evidence="1">
    <location>
        <begin position="244"/>
        <end position="262"/>
    </location>
</feature>
<dbReference type="KEGG" id="schv:BRCON_0162"/>
<accession>A0A2Z4Y1V2</accession>
<protein>
    <submittedName>
        <fullName evidence="2">Uncharacterized protein</fullName>
    </submittedName>
</protein>
<organism evidence="2 3">
    <name type="scientific">Sumerlaea chitinivorans</name>
    <dbReference type="NCBI Taxonomy" id="2250252"/>
    <lineage>
        <taxon>Bacteria</taxon>
        <taxon>Candidatus Sumerlaeota</taxon>
        <taxon>Candidatus Sumerlaeia</taxon>
        <taxon>Candidatus Sumerlaeales</taxon>
        <taxon>Candidatus Sumerlaeaceae</taxon>
        <taxon>Candidatus Sumerlaea</taxon>
    </lineage>
</organism>
<feature type="transmembrane region" description="Helical" evidence="1">
    <location>
        <begin position="110"/>
        <end position="128"/>
    </location>
</feature>
<name>A0A2Z4Y1V2_SUMC1</name>
<dbReference type="Proteomes" id="UP000262583">
    <property type="component" value="Chromosome"/>
</dbReference>
<keyword evidence="1" id="KW-0472">Membrane</keyword>
<feature type="transmembrane region" description="Helical" evidence="1">
    <location>
        <begin position="85"/>
        <end position="103"/>
    </location>
</feature>
<evidence type="ECO:0000313" key="2">
    <source>
        <dbReference type="EMBL" id="AXA34939.1"/>
    </source>
</evidence>
<dbReference type="AlphaFoldDB" id="A0A2Z4Y1V2"/>
<proteinExistence type="predicted"/>
<evidence type="ECO:0000256" key="1">
    <source>
        <dbReference type="SAM" id="Phobius"/>
    </source>
</evidence>
<evidence type="ECO:0000313" key="3">
    <source>
        <dbReference type="Proteomes" id="UP000262583"/>
    </source>
</evidence>
<keyword evidence="1" id="KW-0812">Transmembrane</keyword>
<feature type="transmembrane region" description="Helical" evidence="1">
    <location>
        <begin position="140"/>
        <end position="162"/>
    </location>
</feature>
<dbReference type="EMBL" id="CP030759">
    <property type="protein sequence ID" value="AXA34939.1"/>
    <property type="molecule type" value="Genomic_DNA"/>
</dbReference>
<feature type="transmembrane region" description="Helical" evidence="1">
    <location>
        <begin position="317"/>
        <end position="335"/>
    </location>
</feature>
<feature type="transmembrane region" description="Helical" evidence="1">
    <location>
        <begin position="412"/>
        <end position="432"/>
    </location>
</feature>
<feature type="transmembrane region" description="Helical" evidence="1">
    <location>
        <begin position="274"/>
        <end position="297"/>
    </location>
</feature>
<sequence length="565" mass="64540">MALTKNKLCSWLSIWWPETFAVTLGLIFAVSIPLQAWFLPPTRAYAGFVQLDQPVYYACARETFERGNGVFYANPYSNDPNSPRIYSHFCFLLIGWFWRLTGISFTAIDGAIRILFGPLMLLLAAAIYRRIHPRDSLTGWGAAALLCSGGFAWLGGGINTIVDYLLLDSNRPVQEGFFAWVRHMYLTEFFWAESGYGDWHVTLFRNLFYSPEVLYHILFFVSVLGFLSRKWVVGTIALFLTWWSHPYTGLQLNLIVGAWLALEWWQRRSIPLSALVANALIGLTFVGYYGVFLSRFPEHVSTLEQMRGFGAIMLPERMLWAYGAFLLLPFGYFRSPQFRQDWSERPEVRFVVIWLGISLFLNLHDKLLPFLPSMQPLHFSHGYLAMPLVILSVSSLHVWNTKWREAGLARRGVVVAAILFFLHMPDNLIWSLRVIPRLPQASLVFAPVKEEMELLKHLEALPTTETIMIVSAPLFVGAGTQYLLPVFTHHNGLLCHFFNTPYVQAKQELVDAFRKAPSRELLQKAGITAILTNRKYWQDLQTSLTGVTGPVLLEYQDAILGRVQP</sequence>
<feature type="transmembrane region" description="Helical" evidence="1">
    <location>
        <begin position="347"/>
        <end position="363"/>
    </location>
</feature>
<gene>
    <name evidence="2" type="ORF">BRCON_0162</name>
</gene>
<feature type="transmembrane region" description="Helical" evidence="1">
    <location>
        <begin position="20"/>
        <end position="39"/>
    </location>
</feature>
<keyword evidence="1" id="KW-1133">Transmembrane helix</keyword>
<feature type="transmembrane region" description="Helical" evidence="1">
    <location>
        <begin position="383"/>
        <end position="400"/>
    </location>
</feature>